<organism evidence="6 7">
    <name type="scientific">Enterococcus faecalis TX4248</name>
    <dbReference type="NCBI Taxonomy" id="749495"/>
    <lineage>
        <taxon>Bacteria</taxon>
        <taxon>Bacillati</taxon>
        <taxon>Bacillota</taxon>
        <taxon>Bacilli</taxon>
        <taxon>Lactobacillales</taxon>
        <taxon>Enterococcaceae</taxon>
        <taxon>Enterococcus</taxon>
    </lineage>
</organism>
<evidence type="ECO:0000256" key="2">
    <source>
        <dbReference type="ARBA" id="ARBA00010876"/>
    </source>
</evidence>
<protein>
    <recommendedName>
        <fullName evidence="4">Pseudouridine synthase</fullName>
        <ecNumber evidence="4">5.4.99.-</ecNumber>
    </recommendedName>
</protein>
<dbReference type="PANTHER" id="PTHR21600">
    <property type="entry name" value="MITOCHONDRIAL RNA PSEUDOURIDINE SYNTHASE"/>
    <property type="match status" value="1"/>
</dbReference>
<dbReference type="GO" id="GO:0140098">
    <property type="term" value="F:catalytic activity, acting on RNA"/>
    <property type="evidence" value="ECO:0007669"/>
    <property type="project" value="UniProtKB-ARBA"/>
</dbReference>
<comment type="catalytic activity">
    <reaction evidence="1 4">
        <text>a uridine in RNA = a pseudouridine in RNA</text>
        <dbReference type="Rhea" id="RHEA:48348"/>
        <dbReference type="Rhea" id="RHEA-COMP:12068"/>
        <dbReference type="Rhea" id="RHEA-COMP:12069"/>
        <dbReference type="ChEBI" id="CHEBI:65314"/>
        <dbReference type="ChEBI" id="CHEBI:65315"/>
    </reaction>
</comment>
<name>A0A125W2D0_ENTFL</name>
<dbReference type="HOGENOM" id="CLU_016902_8_2_9"/>
<feature type="active site" evidence="3">
    <location>
        <position position="134"/>
    </location>
</feature>
<dbReference type="PANTHER" id="PTHR21600:SF35">
    <property type="entry name" value="PSEUDOURIDINE SYNTHASE"/>
    <property type="match status" value="1"/>
</dbReference>
<comment type="function">
    <text evidence="4">Responsible for synthesis of pseudouridine from uracil.</text>
</comment>
<keyword evidence="4 6" id="KW-0413">Isomerase</keyword>
<proteinExistence type="inferred from homology"/>
<dbReference type="EC" id="5.4.99.-" evidence="4"/>
<dbReference type="GO" id="GO:0000455">
    <property type="term" value="P:enzyme-directed rRNA pseudouridine synthesis"/>
    <property type="evidence" value="ECO:0007669"/>
    <property type="project" value="TreeGrafter"/>
</dbReference>
<comment type="similarity">
    <text evidence="2 4">Belongs to the pseudouridine synthase RluA family.</text>
</comment>
<dbReference type="GO" id="GO:0009982">
    <property type="term" value="F:pseudouridine synthase activity"/>
    <property type="evidence" value="ECO:0007669"/>
    <property type="project" value="InterPro"/>
</dbReference>
<dbReference type="CDD" id="cd02869">
    <property type="entry name" value="PseudoU_synth_RluA_like"/>
    <property type="match status" value="1"/>
</dbReference>
<dbReference type="InterPro" id="IPR050188">
    <property type="entry name" value="RluA_PseudoU_synthase"/>
</dbReference>
<dbReference type="Pfam" id="PF00849">
    <property type="entry name" value="PseudoU_synth_2"/>
    <property type="match status" value="1"/>
</dbReference>
<feature type="domain" description="Pseudouridine synthase RsuA/RluA-like" evidence="5">
    <location>
        <begin position="86"/>
        <end position="240"/>
    </location>
</feature>
<sequence length="297" mass="33675">MEFQWTYDKETTQQVKYFLKEQGVSKGLLAKVKFQGGKIQVNGTVQNAIYPLQTGDVVKMTIPDEAEHETLLTDDEPIEIVFEDDHFLVVNKPAGIASIPAQYHPSGTMANRVKGYYKRQNYVNQVIHVVTRLDRDTSGLMLFAKHGFAHALIDQELREKKVTKIYYALVGGAIEQLNEHQLIEKPIGRDLSSLLKRQVIETGQFASTEYWLAKRGAQAAAVRIQLHTGRTHQIRVHFEAIGCSLLGDEMYHGKMDQGIERQALHCMELIFTHPFTKETVHLISPLAEDMKSVDDTL</sequence>
<dbReference type="AlphaFoldDB" id="A0A125W2D0"/>
<gene>
    <name evidence="6" type="ORF">HMPREF9498_02714</name>
</gene>
<evidence type="ECO:0000256" key="4">
    <source>
        <dbReference type="RuleBase" id="RU362028"/>
    </source>
</evidence>
<evidence type="ECO:0000259" key="5">
    <source>
        <dbReference type="Pfam" id="PF00849"/>
    </source>
</evidence>
<accession>A0A125W2D0</accession>
<dbReference type="NCBIfam" id="TIGR00005">
    <property type="entry name" value="rluA_subfam"/>
    <property type="match status" value="1"/>
</dbReference>
<dbReference type="InterPro" id="IPR006225">
    <property type="entry name" value="PsdUridine_synth_RluC/D"/>
</dbReference>
<evidence type="ECO:0000256" key="1">
    <source>
        <dbReference type="ARBA" id="ARBA00000073"/>
    </source>
</evidence>
<evidence type="ECO:0000256" key="3">
    <source>
        <dbReference type="PIRSR" id="PIRSR606225-1"/>
    </source>
</evidence>
<dbReference type="InterPro" id="IPR020103">
    <property type="entry name" value="PsdUridine_synth_cat_dom_sf"/>
</dbReference>
<dbReference type="Proteomes" id="UP000004846">
    <property type="component" value="Unassembled WGS sequence"/>
</dbReference>
<evidence type="ECO:0000313" key="6">
    <source>
        <dbReference type="EMBL" id="EFM81572.1"/>
    </source>
</evidence>
<dbReference type="RefSeq" id="WP_002362281.1">
    <property type="nucleotide sequence ID" value="NZ_GL454487.1"/>
</dbReference>
<evidence type="ECO:0000313" key="7">
    <source>
        <dbReference type="Proteomes" id="UP000004846"/>
    </source>
</evidence>
<comment type="caution">
    <text evidence="6">The sequence shown here is derived from an EMBL/GenBank/DDBJ whole genome shotgun (WGS) entry which is preliminary data.</text>
</comment>
<dbReference type="SUPFAM" id="SSF55120">
    <property type="entry name" value="Pseudouridine synthase"/>
    <property type="match status" value="1"/>
</dbReference>
<dbReference type="Gene3D" id="3.30.2350.10">
    <property type="entry name" value="Pseudouridine synthase"/>
    <property type="match status" value="1"/>
</dbReference>
<dbReference type="EMBL" id="AEBR01000102">
    <property type="protein sequence ID" value="EFM81572.1"/>
    <property type="molecule type" value="Genomic_DNA"/>
</dbReference>
<dbReference type="InterPro" id="IPR006145">
    <property type="entry name" value="PsdUridine_synth_RsuA/RluA"/>
</dbReference>
<dbReference type="PROSITE" id="PS01129">
    <property type="entry name" value="PSI_RLU"/>
    <property type="match status" value="1"/>
</dbReference>
<dbReference type="GO" id="GO:0003723">
    <property type="term" value="F:RNA binding"/>
    <property type="evidence" value="ECO:0007669"/>
    <property type="project" value="InterPro"/>
</dbReference>
<reference evidence="6 7" key="1">
    <citation type="submission" date="2010-07" db="EMBL/GenBank/DDBJ databases">
        <authorList>
            <person name="Sid Ahmed O."/>
        </authorList>
    </citation>
    <scope>NUCLEOTIDE SEQUENCE [LARGE SCALE GENOMIC DNA]</scope>
    <source>
        <strain evidence="6 7">TX4248</strain>
    </source>
</reference>
<dbReference type="InterPro" id="IPR006224">
    <property type="entry name" value="PsdUridine_synth_RluA-like_CS"/>
</dbReference>